<dbReference type="InterPro" id="IPR018060">
    <property type="entry name" value="HTH_AraC"/>
</dbReference>
<dbReference type="InterPro" id="IPR020449">
    <property type="entry name" value="Tscrpt_reg_AraC-type_HTH"/>
</dbReference>
<evidence type="ECO:0000313" key="6">
    <source>
        <dbReference type="Proteomes" id="UP000092024"/>
    </source>
</evidence>
<dbReference type="GO" id="GO:0043565">
    <property type="term" value="F:sequence-specific DNA binding"/>
    <property type="evidence" value="ECO:0007669"/>
    <property type="project" value="InterPro"/>
</dbReference>
<dbReference type="SMART" id="SM00342">
    <property type="entry name" value="HTH_ARAC"/>
    <property type="match status" value="1"/>
</dbReference>
<comment type="caution">
    <text evidence="5">The sequence shown here is derived from an EMBL/GenBank/DDBJ whole genome shotgun (WGS) entry which is preliminary data.</text>
</comment>
<dbReference type="SUPFAM" id="SSF46689">
    <property type="entry name" value="Homeodomain-like"/>
    <property type="match status" value="1"/>
</dbReference>
<dbReference type="GO" id="GO:0003700">
    <property type="term" value="F:DNA-binding transcription factor activity"/>
    <property type="evidence" value="ECO:0007669"/>
    <property type="project" value="InterPro"/>
</dbReference>
<dbReference type="InterPro" id="IPR018062">
    <property type="entry name" value="HTH_AraC-typ_CS"/>
</dbReference>
<evidence type="ECO:0000256" key="1">
    <source>
        <dbReference type="ARBA" id="ARBA00023015"/>
    </source>
</evidence>
<dbReference type="PROSITE" id="PS00041">
    <property type="entry name" value="HTH_ARAC_FAMILY_1"/>
    <property type="match status" value="1"/>
</dbReference>
<proteinExistence type="predicted"/>
<dbReference type="PANTHER" id="PTHR43280">
    <property type="entry name" value="ARAC-FAMILY TRANSCRIPTIONAL REGULATOR"/>
    <property type="match status" value="1"/>
</dbReference>
<name>A0A1A5YFK7_9BACL</name>
<sequence>MNQIFYVECDATHAGNFVFDIPQGHQCWLLVITKTPAQFWVNGELRLYPAHSAVLYRAHQKIYYRACGDEYINNWIRFESNEPFVAKTTLPFGIPFALDDPDYCHALFKLLIIEHNFNRDYKEASIDYLLNTLFNKLLESYFHEGFNAQYYTLLKLRAAIQSNPVDEWSVTKMADFLRISPGYLQILYKKTFGISPMEDVINCRIKLAKEYLLQGSHSIAEIAFQCGYQHVEHFCRQFKKVTGSTPRKYQLHTGNFIGKCSGLQG</sequence>
<feature type="domain" description="HTH araC/xylS-type" evidence="4">
    <location>
        <begin position="154"/>
        <end position="252"/>
    </location>
</feature>
<dbReference type="PRINTS" id="PR00032">
    <property type="entry name" value="HTHARAC"/>
</dbReference>
<dbReference type="PROSITE" id="PS01124">
    <property type="entry name" value="HTH_ARAC_FAMILY_2"/>
    <property type="match status" value="1"/>
</dbReference>
<keyword evidence="3" id="KW-0804">Transcription</keyword>
<keyword evidence="2" id="KW-0238">DNA-binding</keyword>
<keyword evidence="1" id="KW-0805">Transcription regulation</keyword>
<dbReference type="RefSeq" id="WP_068684593.1">
    <property type="nucleotide sequence ID" value="NZ_LYPA01000065.1"/>
</dbReference>
<accession>A0A1A5YFK7</accession>
<gene>
    <name evidence="5" type="ORF">A7K91_11650</name>
</gene>
<dbReference type="OrthoDB" id="2599717at2"/>
<dbReference type="STRING" id="1844972.A7K91_11650"/>
<dbReference type="Gene3D" id="1.10.10.60">
    <property type="entry name" value="Homeodomain-like"/>
    <property type="match status" value="1"/>
</dbReference>
<dbReference type="Proteomes" id="UP000092024">
    <property type="component" value="Unassembled WGS sequence"/>
</dbReference>
<dbReference type="Pfam" id="PF12833">
    <property type="entry name" value="HTH_18"/>
    <property type="match status" value="1"/>
</dbReference>
<evidence type="ECO:0000256" key="3">
    <source>
        <dbReference type="ARBA" id="ARBA00023163"/>
    </source>
</evidence>
<dbReference type="AlphaFoldDB" id="A0A1A5YFK7"/>
<dbReference type="EMBL" id="LYPA01000065">
    <property type="protein sequence ID" value="OBR64180.1"/>
    <property type="molecule type" value="Genomic_DNA"/>
</dbReference>
<organism evidence="5 6">
    <name type="scientific">Paenibacillus oryzae</name>
    <dbReference type="NCBI Taxonomy" id="1844972"/>
    <lineage>
        <taxon>Bacteria</taxon>
        <taxon>Bacillati</taxon>
        <taxon>Bacillota</taxon>
        <taxon>Bacilli</taxon>
        <taxon>Bacillales</taxon>
        <taxon>Paenibacillaceae</taxon>
        <taxon>Paenibacillus</taxon>
    </lineage>
</organism>
<evidence type="ECO:0000259" key="4">
    <source>
        <dbReference type="PROSITE" id="PS01124"/>
    </source>
</evidence>
<dbReference type="PANTHER" id="PTHR43280:SF2">
    <property type="entry name" value="HTH-TYPE TRANSCRIPTIONAL REGULATOR EXSA"/>
    <property type="match status" value="1"/>
</dbReference>
<dbReference type="InterPro" id="IPR009057">
    <property type="entry name" value="Homeodomain-like_sf"/>
</dbReference>
<dbReference type="InterPro" id="IPR037923">
    <property type="entry name" value="HTH-like"/>
</dbReference>
<dbReference type="SUPFAM" id="SSF51215">
    <property type="entry name" value="Regulatory protein AraC"/>
    <property type="match status" value="1"/>
</dbReference>
<protein>
    <submittedName>
        <fullName evidence="5">AraC family transcriptional regulator</fullName>
    </submittedName>
</protein>
<reference evidence="5 6" key="1">
    <citation type="submission" date="2016-05" db="EMBL/GenBank/DDBJ databases">
        <title>Paenibacillus oryzae. sp. nov., isolated from the rice root.</title>
        <authorList>
            <person name="Zhang J."/>
            <person name="Zhang X."/>
        </authorList>
    </citation>
    <scope>NUCLEOTIDE SEQUENCE [LARGE SCALE GENOMIC DNA]</scope>
    <source>
        <strain evidence="5 6">1DrF-4</strain>
    </source>
</reference>
<evidence type="ECO:0000313" key="5">
    <source>
        <dbReference type="EMBL" id="OBR64180.1"/>
    </source>
</evidence>
<evidence type="ECO:0000256" key="2">
    <source>
        <dbReference type="ARBA" id="ARBA00023125"/>
    </source>
</evidence>
<keyword evidence="6" id="KW-1185">Reference proteome</keyword>